<sequence length="311" mass="36354">MPKVFVIIVTYNAMKWAERCFSSLQKSSVPLDIIVIDNGSTDGSQEYIKTTFPEVDFLQSSENIGFGKANNIGIEKAYKKGADFFYLMNQDAWIFEDSIEKLLNVYHIHPKKDEIGILSPMHLDGTGKRFDPHFEMYLSRNTNNNRIFSDIFSGNIKAFYEMIFINAAHWFIPKKTVEEVGGFNTYFFQGVEDHEYANRVTFKGKKIIVCPESKVIHDAKKGFKRNDSEENIRRISMRAQRESRYLNPAYNFRIGKEKTEFYLNIIKLALKGNFSESRFYIDMFQYFLKRFKKIEAARNTSLTQKHAFLNL</sequence>
<dbReference type="PANTHER" id="PTHR43179:SF7">
    <property type="entry name" value="RHAMNOSYLTRANSFERASE WBBL"/>
    <property type="match status" value="1"/>
</dbReference>
<dbReference type="RefSeq" id="WP_089743646.1">
    <property type="nucleotide sequence ID" value="NZ_FNHD01000007.1"/>
</dbReference>
<reference evidence="2 3" key="1">
    <citation type="submission" date="2016-10" db="EMBL/GenBank/DDBJ databases">
        <authorList>
            <person name="Varghese N."/>
            <person name="Submissions S."/>
        </authorList>
    </citation>
    <scope>NUCLEOTIDE SEQUENCE [LARGE SCALE GENOMIC DNA]</scope>
    <source>
        <strain evidence="2 3">CGMCC 1.10941</strain>
    </source>
</reference>
<feature type="domain" description="Glycosyltransferase 2-like" evidence="1">
    <location>
        <begin position="6"/>
        <end position="116"/>
    </location>
</feature>
<proteinExistence type="predicted"/>
<gene>
    <name evidence="2" type="ORF">SAMN05216273_107159</name>
</gene>
<name>A0ABY0QTK7_9FLAO</name>
<dbReference type="Pfam" id="PF00535">
    <property type="entry name" value="Glycos_transf_2"/>
    <property type="match status" value="1"/>
</dbReference>
<dbReference type="EMBL" id="FNHD01000007">
    <property type="protein sequence ID" value="SDL86251.1"/>
    <property type="molecule type" value="Genomic_DNA"/>
</dbReference>
<organism evidence="2 3">
    <name type="scientific">Chryseobacterium taihuense</name>
    <dbReference type="NCBI Taxonomy" id="1141221"/>
    <lineage>
        <taxon>Bacteria</taxon>
        <taxon>Pseudomonadati</taxon>
        <taxon>Bacteroidota</taxon>
        <taxon>Flavobacteriia</taxon>
        <taxon>Flavobacteriales</taxon>
        <taxon>Weeksellaceae</taxon>
        <taxon>Chryseobacterium group</taxon>
        <taxon>Chryseobacterium</taxon>
    </lineage>
</organism>
<protein>
    <submittedName>
        <fullName evidence="2">Glycosyltransferase, GT2 family</fullName>
    </submittedName>
</protein>
<evidence type="ECO:0000313" key="2">
    <source>
        <dbReference type="EMBL" id="SDL86251.1"/>
    </source>
</evidence>
<dbReference type="Gene3D" id="3.90.550.10">
    <property type="entry name" value="Spore Coat Polysaccharide Biosynthesis Protein SpsA, Chain A"/>
    <property type="match status" value="1"/>
</dbReference>
<dbReference type="Proteomes" id="UP000199242">
    <property type="component" value="Unassembled WGS sequence"/>
</dbReference>
<comment type="caution">
    <text evidence="2">The sequence shown here is derived from an EMBL/GenBank/DDBJ whole genome shotgun (WGS) entry which is preliminary data.</text>
</comment>
<evidence type="ECO:0000259" key="1">
    <source>
        <dbReference type="Pfam" id="PF00535"/>
    </source>
</evidence>
<keyword evidence="3" id="KW-1185">Reference proteome</keyword>
<dbReference type="SUPFAM" id="SSF53448">
    <property type="entry name" value="Nucleotide-diphospho-sugar transferases"/>
    <property type="match status" value="1"/>
</dbReference>
<dbReference type="PANTHER" id="PTHR43179">
    <property type="entry name" value="RHAMNOSYLTRANSFERASE WBBL"/>
    <property type="match status" value="1"/>
</dbReference>
<evidence type="ECO:0000313" key="3">
    <source>
        <dbReference type="Proteomes" id="UP000199242"/>
    </source>
</evidence>
<dbReference type="InterPro" id="IPR001173">
    <property type="entry name" value="Glyco_trans_2-like"/>
</dbReference>
<accession>A0ABY0QTK7</accession>
<dbReference type="InterPro" id="IPR029044">
    <property type="entry name" value="Nucleotide-diphossugar_trans"/>
</dbReference>